<dbReference type="AlphaFoldDB" id="A0A4U8Q6C3"/>
<comment type="function">
    <text evidence="4">Formation of pseudouridine at positions 38, 39 and 40 in the anticodon stem and loop of transfer RNAs.</text>
</comment>
<evidence type="ECO:0000256" key="2">
    <source>
        <dbReference type="ARBA" id="ARBA00022694"/>
    </source>
</evidence>
<evidence type="ECO:0000256" key="3">
    <source>
        <dbReference type="ARBA" id="ARBA00023235"/>
    </source>
</evidence>
<dbReference type="PIRSF" id="PIRSF001430">
    <property type="entry name" value="tRNA_psdUrid_synth"/>
    <property type="match status" value="1"/>
</dbReference>
<dbReference type="InterPro" id="IPR020094">
    <property type="entry name" value="TruA/RsuA/RluB/E/F_N"/>
</dbReference>
<dbReference type="NCBIfam" id="TIGR00071">
    <property type="entry name" value="hisT_truA"/>
    <property type="match status" value="1"/>
</dbReference>
<evidence type="ECO:0000256" key="4">
    <source>
        <dbReference type="HAMAP-Rule" id="MF_00171"/>
    </source>
</evidence>
<dbReference type="CDD" id="cd02570">
    <property type="entry name" value="PseudoU_synth_EcTruA"/>
    <property type="match status" value="1"/>
</dbReference>
<dbReference type="PANTHER" id="PTHR11142:SF22">
    <property type="entry name" value="TRNA PSEUDOURIDINE SYNTHASE A 2"/>
    <property type="match status" value="1"/>
</dbReference>
<dbReference type="Gene3D" id="3.30.70.660">
    <property type="entry name" value="Pseudouridine synthase I, catalytic domain, C-terminal subdomain"/>
    <property type="match status" value="1"/>
</dbReference>
<comment type="caution">
    <text evidence="4">Lacks conserved residue(s) required for the propagation of feature annotation.</text>
</comment>
<evidence type="ECO:0000256" key="6">
    <source>
        <dbReference type="PIRSR" id="PIRSR001430-2"/>
    </source>
</evidence>
<dbReference type="RefSeq" id="WP_138002625.1">
    <property type="nucleotide sequence ID" value="NZ_QGQD01000055.1"/>
</dbReference>
<dbReference type="InterPro" id="IPR020095">
    <property type="entry name" value="PsdUridine_synth_TruA_C"/>
</dbReference>
<dbReference type="Proteomes" id="UP000306509">
    <property type="component" value="Unassembled WGS sequence"/>
</dbReference>
<dbReference type="EMBL" id="QGQD01000055">
    <property type="protein sequence ID" value="TLD00425.1"/>
    <property type="molecule type" value="Genomic_DNA"/>
</dbReference>
<protein>
    <recommendedName>
        <fullName evidence="4">tRNA pseudouridine synthase A</fullName>
        <ecNumber evidence="4">5.4.99.12</ecNumber>
    </recommendedName>
    <alternativeName>
        <fullName evidence="4">tRNA pseudouridine(38-40) synthase</fullName>
    </alternativeName>
    <alternativeName>
        <fullName evidence="4">tRNA pseudouridylate synthase I</fullName>
    </alternativeName>
    <alternativeName>
        <fullName evidence="4">tRNA-uridine isomerase I</fullName>
    </alternativeName>
</protein>
<evidence type="ECO:0000259" key="8">
    <source>
        <dbReference type="Pfam" id="PF01416"/>
    </source>
</evidence>
<feature type="domain" description="Pseudouridine synthase I TruA alpha/beta" evidence="8">
    <location>
        <begin position="144"/>
        <end position="245"/>
    </location>
</feature>
<comment type="similarity">
    <text evidence="1 4 7">Belongs to the tRNA pseudouridine synthase TruA family.</text>
</comment>
<feature type="domain" description="Pseudouridine synthase I TruA alpha/beta" evidence="8">
    <location>
        <begin position="5"/>
        <end position="101"/>
    </location>
</feature>
<dbReference type="SUPFAM" id="SSF55120">
    <property type="entry name" value="Pseudouridine synthase"/>
    <property type="match status" value="1"/>
</dbReference>
<dbReference type="GO" id="GO:0031119">
    <property type="term" value="P:tRNA pseudouridine synthesis"/>
    <property type="evidence" value="ECO:0007669"/>
    <property type="project" value="UniProtKB-UniRule"/>
</dbReference>
<keyword evidence="10" id="KW-1185">Reference proteome</keyword>
<comment type="caution">
    <text evidence="9">The sequence shown here is derived from an EMBL/GenBank/DDBJ whole genome shotgun (WGS) entry which is preliminary data.</text>
</comment>
<dbReference type="PANTHER" id="PTHR11142">
    <property type="entry name" value="PSEUDOURIDYLATE SYNTHASE"/>
    <property type="match status" value="1"/>
</dbReference>
<keyword evidence="2 4" id="KW-0819">tRNA processing</keyword>
<dbReference type="InterPro" id="IPR001406">
    <property type="entry name" value="PsdUridine_synth_TruA"/>
</dbReference>
<reference evidence="9 10" key="1">
    <citation type="journal article" date="2019" name="Anaerobe">
        <title>Detection of Robinsoniella peoriensis in multiple bone samples of a trauma patient.</title>
        <authorList>
            <person name="Schrottner P."/>
            <person name="Hartwich K."/>
            <person name="Bunk B."/>
            <person name="Schober I."/>
            <person name="Helbig S."/>
            <person name="Rudolph W.W."/>
            <person name="Gunzer F."/>
        </authorList>
    </citation>
    <scope>NUCLEOTIDE SEQUENCE [LARGE SCALE GENOMIC DNA]</scope>
    <source>
        <strain evidence="9 10">DSM 106044</strain>
    </source>
</reference>
<keyword evidence="3 4" id="KW-0413">Isomerase</keyword>
<evidence type="ECO:0000313" key="9">
    <source>
        <dbReference type="EMBL" id="TLD00425.1"/>
    </source>
</evidence>
<dbReference type="GO" id="GO:0160147">
    <property type="term" value="F:tRNA pseudouridine(38-40) synthase activity"/>
    <property type="evidence" value="ECO:0007669"/>
    <property type="project" value="UniProtKB-EC"/>
</dbReference>
<dbReference type="InterPro" id="IPR020103">
    <property type="entry name" value="PsdUridine_synth_cat_dom_sf"/>
</dbReference>
<sequence>MNYKMIVQYDGTRYDGWQKQGNTDNTIQGKLEAILSKMAGMPIEVQGAGRTDAGVHALGQTANFHLPKGCVLTEDIRDYLNKYLPEDIGILEVTETAERFHSRLNAKEKVYRYRISTSTLKNVFERKYIYPLDEHLNVKAMREAAEALIGTHDFKSFCSNKRMKKSSVRKLIKIEITELEGELQINFTGEGFLYNMVRIMSGTLIEVGQGKRSPKEMTEILEGKDRSLAGITAPARGLCLVKVSY</sequence>
<dbReference type="GO" id="GO:0003723">
    <property type="term" value="F:RNA binding"/>
    <property type="evidence" value="ECO:0007669"/>
    <property type="project" value="InterPro"/>
</dbReference>
<evidence type="ECO:0000256" key="1">
    <source>
        <dbReference type="ARBA" id="ARBA00009375"/>
    </source>
</evidence>
<dbReference type="EC" id="5.4.99.12" evidence="4"/>
<dbReference type="STRING" id="180332.GCA_000797495_04098"/>
<comment type="catalytic activity">
    <reaction evidence="4 7">
        <text>uridine(38/39/40) in tRNA = pseudouridine(38/39/40) in tRNA</text>
        <dbReference type="Rhea" id="RHEA:22376"/>
        <dbReference type="Rhea" id="RHEA-COMP:10085"/>
        <dbReference type="Rhea" id="RHEA-COMP:10087"/>
        <dbReference type="ChEBI" id="CHEBI:65314"/>
        <dbReference type="ChEBI" id="CHEBI:65315"/>
        <dbReference type="EC" id="5.4.99.12"/>
    </reaction>
</comment>
<dbReference type="HAMAP" id="MF_00171">
    <property type="entry name" value="TruA"/>
    <property type="match status" value="1"/>
</dbReference>
<name>A0A4U8Q6C3_9FIRM</name>
<evidence type="ECO:0000256" key="5">
    <source>
        <dbReference type="PIRSR" id="PIRSR001430-1"/>
    </source>
</evidence>
<organism evidence="9 10">
    <name type="scientific">Robinsoniella peoriensis</name>
    <dbReference type="NCBI Taxonomy" id="180332"/>
    <lineage>
        <taxon>Bacteria</taxon>
        <taxon>Bacillati</taxon>
        <taxon>Bacillota</taxon>
        <taxon>Clostridia</taxon>
        <taxon>Lachnospirales</taxon>
        <taxon>Lachnospiraceae</taxon>
        <taxon>Robinsoniella</taxon>
    </lineage>
</organism>
<dbReference type="Gene3D" id="3.30.70.580">
    <property type="entry name" value="Pseudouridine synthase I, catalytic domain, N-terminal subdomain"/>
    <property type="match status" value="1"/>
</dbReference>
<feature type="active site" description="Nucleophile" evidence="4 5">
    <location>
        <position position="52"/>
    </location>
</feature>
<evidence type="ECO:0000313" key="10">
    <source>
        <dbReference type="Proteomes" id="UP000306509"/>
    </source>
</evidence>
<feature type="binding site" evidence="4 6">
    <location>
        <position position="111"/>
    </location>
    <ligand>
        <name>substrate</name>
    </ligand>
</feature>
<proteinExistence type="inferred from homology"/>
<dbReference type="FunFam" id="3.30.70.580:FF:000001">
    <property type="entry name" value="tRNA pseudouridine synthase A"/>
    <property type="match status" value="1"/>
</dbReference>
<accession>A0A4U8Q6C3</accession>
<gene>
    <name evidence="9" type="primary">truA_1</name>
    <name evidence="4" type="synonym">truA</name>
    <name evidence="9" type="ORF">DSM106044_02733</name>
</gene>
<evidence type="ECO:0000256" key="7">
    <source>
        <dbReference type="RuleBase" id="RU003792"/>
    </source>
</evidence>
<dbReference type="InterPro" id="IPR020097">
    <property type="entry name" value="PsdUridine_synth_TruA_a/b_dom"/>
</dbReference>
<dbReference type="Pfam" id="PF01416">
    <property type="entry name" value="PseudoU_synth_1"/>
    <property type="match status" value="2"/>
</dbReference>
<comment type="subunit">
    <text evidence="4">Homodimer.</text>
</comment>